<dbReference type="InterPro" id="IPR050593">
    <property type="entry name" value="LovG"/>
</dbReference>
<dbReference type="PANTHER" id="PTHR48070">
    <property type="entry name" value="ESTERASE OVCA2"/>
    <property type="match status" value="1"/>
</dbReference>
<dbReference type="GO" id="GO:0005634">
    <property type="term" value="C:nucleus"/>
    <property type="evidence" value="ECO:0007669"/>
    <property type="project" value="TreeGrafter"/>
</dbReference>
<dbReference type="InterPro" id="IPR029058">
    <property type="entry name" value="AB_hydrolase_fold"/>
</dbReference>
<accession>A0AAD5Y089</accession>
<evidence type="ECO:0000313" key="3">
    <source>
        <dbReference type="EMBL" id="KAJ3221437.1"/>
    </source>
</evidence>
<dbReference type="GO" id="GO:0016787">
    <property type="term" value="F:hydrolase activity"/>
    <property type="evidence" value="ECO:0007669"/>
    <property type="project" value="UniProtKB-KW"/>
</dbReference>
<dbReference type="GO" id="GO:0005737">
    <property type="term" value="C:cytoplasm"/>
    <property type="evidence" value="ECO:0007669"/>
    <property type="project" value="TreeGrafter"/>
</dbReference>
<keyword evidence="4" id="KW-1185">Reference proteome</keyword>
<keyword evidence="1" id="KW-0378">Hydrolase</keyword>
<dbReference type="Pfam" id="PF03959">
    <property type="entry name" value="FSH1"/>
    <property type="match status" value="1"/>
</dbReference>
<dbReference type="EMBL" id="JADGJW010000230">
    <property type="protein sequence ID" value="KAJ3221437.1"/>
    <property type="molecule type" value="Genomic_DNA"/>
</dbReference>
<name>A0AAD5Y089_9FUNG</name>
<dbReference type="SUPFAM" id="SSF53474">
    <property type="entry name" value="alpha/beta-Hydrolases"/>
    <property type="match status" value="1"/>
</dbReference>
<protein>
    <recommendedName>
        <fullName evidence="2">Serine hydrolase domain-containing protein</fullName>
    </recommendedName>
</protein>
<evidence type="ECO:0000256" key="1">
    <source>
        <dbReference type="ARBA" id="ARBA00022801"/>
    </source>
</evidence>
<dbReference type="PANTHER" id="PTHR48070:SF6">
    <property type="entry name" value="ESTERASE OVCA2"/>
    <property type="match status" value="1"/>
</dbReference>
<comment type="caution">
    <text evidence="3">The sequence shown here is derived from an EMBL/GenBank/DDBJ whole genome shotgun (WGS) entry which is preliminary data.</text>
</comment>
<dbReference type="Gene3D" id="3.40.50.1820">
    <property type="entry name" value="alpha/beta hydrolase"/>
    <property type="match status" value="1"/>
</dbReference>
<dbReference type="InterPro" id="IPR005645">
    <property type="entry name" value="FSH-like_dom"/>
</dbReference>
<reference evidence="3" key="1">
    <citation type="submission" date="2020-05" db="EMBL/GenBank/DDBJ databases">
        <title>Phylogenomic resolution of chytrid fungi.</title>
        <authorList>
            <person name="Stajich J.E."/>
            <person name="Amses K."/>
            <person name="Simmons R."/>
            <person name="Seto K."/>
            <person name="Myers J."/>
            <person name="Bonds A."/>
            <person name="Quandt C.A."/>
            <person name="Barry K."/>
            <person name="Liu P."/>
            <person name="Grigoriev I."/>
            <person name="Longcore J.E."/>
            <person name="James T.Y."/>
        </authorList>
    </citation>
    <scope>NUCLEOTIDE SEQUENCE</scope>
    <source>
        <strain evidence="3">JEL0476</strain>
    </source>
</reference>
<dbReference type="AlphaFoldDB" id="A0AAD5Y089"/>
<organism evidence="3 4">
    <name type="scientific">Clydaea vesicula</name>
    <dbReference type="NCBI Taxonomy" id="447962"/>
    <lineage>
        <taxon>Eukaryota</taxon>
        <taxon>Fungi</taxon>
        <taxon>Fungi incertae sedis</taxon>
        <taxon>Chytridiomycota</taxon>
        <taxon>Chytridiomycota incertae sedis</taxon>
        <taxon>Chytridiomycetes</taxon>
        <taxon>Lobulomycetales</taxon>
        <taxon>Lobulomycetaceae</taxon>
        <taxon>Clydaea</taxon>
    </lineage>
</organism>
<gene>
    <name evidence="3" type="ORF">HK099_003531</name>
</gene>
<proteinExistence type="predicted"/>
<sequence length="236" mass="26670">MSIAPNAILCLHGYLQNANTMEHLCSKLSSTNNDVEFIHVDAPFTITSEEVNEFVNAFALKNGINDEESKKTLLRAWKPEVGDAKTWWKMDEYSFNYAGFEETILYLKSVLENQGPFVGILGFSQGATLASLVTSILENPDLFVTKINHPKLKFSLLFSGLKSRDQKHLKFYQNTIQSPSLHVLGNFDSTVDNSQSMDLTKCYQYPEILRFDGGHEIPDSTDALFSIQKFINENLQ</sequence>
<feature type="domain" description="Serine hydrolase" evidence="2">
    <location>
        <begin position="4"/>
        <end position="222"/>
    </location>
</feature>
<evidence type="ECO:0000313" key="4">
    <source>
        <dbReference type="Proteomes" id="UP001211065"/>
    </source>
</evidence>
<evidence type="ECO:0000259" key="2">
    <source>
        <dbReference type="Pfam" id="PF03959"/>
    </source>
</evidence>
<dbReference type="Proteomes" id="UP001211065">
    <property type="component" value="Unassembled WGS sequence"/>
</dbReference>